<dbReference type="Pfam" id="PF17853">
    <property type="entry name" value="GGDEF_2"/>
    <property type="match status" value="1"/>
</dbReference>
<keyword evidence="5" id="KW-0804">Transcription</keyword>
<dbReference type="PANTHER" id="PTHR48111">
    <property type="entry name" value="REGULATOR OF RPOS"/>
    <property type="match status" value="1"/>
</dbReference>
<proteinExistence type="predicted"/>
<name>A0A9X4L6P4_9BACL</name>
<evidence type="ECO:0000256" key="4">
    <source>
        <dbReference type="ARBA" id="ARBA00023125"/>
    </source>
</evidence>
<dbReference type="InterPro" id="IPR039420">
    <property type="entry name" value="WalR-like"/>
</dbReference>
<reference evidence="8" key="1">
    <citation type="submission" date="2022-10" db="EMBL/GenBank/DDBJ databases">
        <title>Comparative genomic analysis of Cohnella hashimotonis sp. nov., isolated from the International Space Station.</title>
        <authorList>
            <person name="Simpson A."/>
            <person name="Venkateswaran K."/>
        </authorList>
    </citation>
    <scope>NUCLEOTIDE SEQUENCE</scope>
    <source>
        <strain evidence="8">DSM 28161</strain>
    </source>
</reference>
<dbReference type="Proteomes" id="UP001153404">
    <property type="component" value="Unassembled WGS sequence"/>
</dbReference>
<dbReference type="GO" id="GO:0006355">
    <property type="term" value="P:regulation of DNA-templated transcription"/>
    <property type="evidence" value="ECO:0007669"/>
    <property type="project" value="TreeGrafter"/>
</dbReference>
<feature type="modified residue" description="4-aspartylphosphate" evidence="6">
    <location>
        <position position="55"/>
    </location>
</feature>
<organism evidence="8 9">
    <name type="scientific">Cohnella rhizosphaerae</name>
    <dbReference type="NCBI Taxonomy" id="1457232"/>
    <lineage>
        <taxon>Bacteria</taxon>
        <taxon>Bacillati</taxon>
        <taxon>Bacillota</taxon>
        <taxon>Bacilli</taxon>
        <taxon>Bacillales</taxon>
        <taxon>Paenibacillaceae</taxon>
        <taxon>Cohnella</taxon>
    </lineage>
</organism>
<keyword evidence="4" id="KW-0238">DNA-binding</keyword>
<dbReference type="AlphaFoldDB" id="A0A9X4L6P4"/>
<dbReference type="PROSITE" id="PS50110">
    <property type="entry name" value="RESPONSE_REGULATORY"/>
    <property type="match status" value="1"/>
</dbReference>
<comment type="caution">
    <text evidence="8">The sequence shown here is derived from an EMBL/GenBank/DDBJ whole genome shotgun (WGS) entry which is preliminary data.</text>
</comment>
<dbReference type="EMBL" id="JAPDIA010000009">
    <property type="protein sequence ID" value="MDG0814477.1"/>
    <property type="molecule type" value="Genomic_DNA"/>
</dbReference>
<sequence>MYAVLVVDDESVVCQGIRDYLFESGLNISKVWTASNGYEALDYIRMEQIDLVLTDIQMDGMNGIELMGSIQSEKADLPVVVISAHDAFEYAQQCIRLGARDYLIKPVRLANLVQVVGRALTERHERYKQVLEDSLKLKFSMTGMSSLRTYMLNELISGALAEADDYAFIFEQIGVALDGPYYAVIVVDLQWERAGVSGAEVRSLRDRNLLKYAAVNIIEETLSDWNAVTFYGQGNRIVVVLQMSEAEYVRQSDPVTLLNLLGKKIAGNILAYQHMDAVVGISPLARGLASMPGGYRQAGEASKWHGWYADHRVFYAEDFSPKEEGGKVAWQEKTEQFAAWMTGGKRGEDARAIVSRFFGRYLSRP</sequence>
<evidence type="ECO:0000313" key="9">
    <source>
        <dbReference type="Proteomes" id="UP001153404"/>
    </source>
</evidence>
<dbReference type="InterPro" id="IPR011006">
    <property type="entry name" value="CheY-like_superfamily"/>
</dbReference>
<dbReference type="PANTHER" id="PTHR48111:SF1">
    <property type="entry name" value="TWO-COMPONENT RESPONSE REGULATOR ORR33"/>
    <property type="match status" value="1"/>
</dbReference>
<dbReference type="Gene3D" id="3.40.50.2300">
    <property type="match status" value="1"/>
</dbReference>
<evidence type="ECO:0000256" key="5">
    <source>
        <dbReference type="ARBA" id="ARBA00023163"/>
    </source>
</evidence>
<keyword evidence="9" id="KW-1185">Reference proteome</keyword>
<dbReference type="GO" id="GO:0032993">
    <property type="term" value="C:protein-DNA complex"/>
    <property type="evidence" value="ECO:0007669"/>
    <property type="project" value="TreeGrafter"/>
</dbReference>
<dbReference type="GO" id="GO:0005829">
    <property type="term" value="C:cytosol"/>
    <property type="evidence" value="ECO:0007669"/>
    <property type="project" value="TreeGrafter"/>
</dbReference>
<dbReference type="GO" id="GO:0000156">
    <property type="term" value="F:phosphorelay response regulator activity"/>
    <property type="evidence" value="ECO:0007669"/>
    <property type="project" value="TreeGrafter"/>
</dbReference>
<protein>
    <submittedName>
        <fullName evidence="8">Response regulator</fullName>
    </submittedName>
</protein>
<dbReference type="Pfam" id="PF00072">
    <property type="entry name" value="Response_reg"/>
    <property type="match status" value="1"/>
</dbReference>
<dbReference type="GO" id="GO:0000976">
    <property type="term" value="F:transcription cis-regulatory region binding"/>
    <property type="evidence" value="ECO:0007669"/>
    <property type="project" value="TreeGrafter"/>
</dbReference>
<keyword evidence="1 6" id="KW-0597">Phosphoprotein</keyword>
<evidence type="ECO:0000313" key="8">
    <source>
        <dbReference type="EMBL" id="MDG0814477.1"/>
    </source>
</evidence>
<accession>A0A9X4L6P4</accession>
<evidence type="ECO:0000259" key="7">
    <source>
        <dbReference type="PROSITE" id="PS50110"/>
    </source>
</evidence>
<keyword evidence="2" id="KW-0902">Two-component regulatory system</keyword>
<dbReference type="RefSeq" id="WP_277539443.1">
    <property type="nucleotide sequence ID" value="NZ_JAPDIA010000009.1"/>
</dbReference>
<dbReference type="CDD" id="cd17536">
    <property type="entry name" value="REC_YesN-like"/>
    <property type="match status" value="1"/>
</dbReference>
<gene>
    <name evidence="8" type="ORF">OMP40_38240</name>
</gene>
<keyword evidence="3" id="KW-0805">Transcription regulation</keyword>
<feature type="domain" description="Response regulatory" evidence="7">
    <location>
        <begin position="3"/>
        <end position="120"/>
    </location>
</feature>
<dbReference type="SMART" id="SM00448">
    <property type="entry name" value="REC"/>
    <property type="match status" value="1"/>
</dbReference>
<dbReference type="SUPFAM" id="SSF52172">
    <property type="entry name" value="CheY-like"/>
    <property type="match status" value="1"/>
</dbReference>
<dbReference type="InterPro" id="IPR041522">
    <property type="entry name" value="CdaR_GGDEF"/>
</dbReference>
<evidence type="ECO:0000256" key="2">
    <source>
        <dbReference type="ARBA" id="ARBA00023012"/>
    </source>
</evidence>
<evidence type="ECO:0000256" key="6">
    <source>
        <dbReference type="PROSITE-ProRule" id="PRU00169"/>
    </source>
</evidence>
<evidence type="ECO:0000256" key="3">
    <source>
        <dbReference type="ARBA" id="ARBA00023015"/>
    </source>
</evidence>
<evidence type="ECO:0000256" key="1">
    <source>
        <dbReference type="ARBA" id="ARBA00022553"/>
    </source>
</evidence>
<dbReference type="InterPro" id="IPR001789">
    <property type="entry name" value="Sig_transdc_resp-reg_receiver"/>
</dbReference>